<dbReference type="Pfam" id="PF11845">
    <property type="entry name" value="Tll0287-like"/>
    <property type="match status" value="1"/>
</dbReference>
<evidence type="ECO:0000313" key="4">
    <source>
        <dbReference type="Proteomes" id="UP000054717"/>
    </source>
</evidence>
<dbReference type="InterPro" id="IPR003660">
    <property type="entry name" value="HAMP_dom"/>
</dbReference>
<gene>
    <name evidence="3" type="ORF">AWB66_02918</name>
</gene>
<dbReference type="RefSeq" id="WP_087630980.1">
    <property type="nucleotide sequence ID" value="NZ_FCNZ02000010.1"/>
</dbReference>
<evidence type="ECO:0000313" key="3">
    <source>
        <dbReference type="EMBL" id="SAL53643.1"/>
    </source>
</evidence>
<name>A0A158IB73_9BURK</name>
<dbReference type="CDD" id="cd06225">
    <property type="entry name" value="HAMP"/>
    <property type="match status" value="1"/>
</dbReference>
<dbReference type="GO" id="GO:0007165">
    <property type="term" value="P:signal transduction"/>
    <property type="evidence" value="ECO:0007669"/>
    <property type="project" value="InterPro"/>
</dbReference>
<dbReference type="AlphaFoldDB" id="A0A158IB73"/>
<dbReference type="Proteomes" id="UP000054717">
    <property type="component" value="Unassembled WGS sequence"/>
</dbReference>
<dbReference type="GO" id="GO:0016020">
    <property type="term" value="C:membrane"/>
    <property type="evidence" value="ECO:0007669"/>
    <property type="project" value="InterPro"/>
</dbReference>
<feature type="domain" description="HAMP" evidence="2">
    <location>
        <begin position="235"/>
        <end position="288"/>
    </location>
</feature>
<dbReference type="InterPro" id="IPR021796">
    <property type="entry name" value="Tll0287-like_dom"/>
</dbReference>
<keyword evidence="4" id="KW-1185">Reference proteome</keyword>
<comment type="caution">
    <text evidence="3">The sequence shown here is derived from an EMBL/GenBank/DDBJ whole genome shotgun (WGS) entry which is preliminary data.</text>
</comment>
<reference evidence="3" key="1">
    <citation type="submission" date="2016-01" db="EMBL/GenBank/DDBJ databases">
        <authorList>
            <person name="Peeters Charlotte."/>
        </authorList>
    </citation>
    <scope>NUCLEOTIDE SEQUENCE</scope>
    <source>
        <strain evidence="3">LMG 22936</strain>
    </source>
</reference>
<dbReference type="EMBL" id="FCNZ02000010">
    <property type="protein sequence ID" value="SAL53643.1"/>
    <property type="molecule type" value="Genomic_DNA"/>
</dbReference>
<dbReference type="STRING" id="326475.AWB66_02918"/>
<organism evidence="3 4">
    <name type="scientific">Caballeronia telluris</name>
    <dbReference type="NCBI Taxonomy" id="326475"/>
    <lineage>
        <taxon>Bacteria</taxon>
        <taxon>Pseudomonadati</taxon>
        <taxon>Pseudomonadota</taxon>
        <taxon>Betaproteobacteria</taxon>
        <taxon>Burkholderiales</taxon>
        <taxon>Burkholderiaceae</taxon>
        <taxon>Caballeronia</taxon>
    </lineage>
</organism>
<accession>A0A158IB73</accession>
<dbReference type="SUPFAM" id="SSF158472">
    <property type="entry name" value="HAMP domain-like"/>
    <property type="match status" value="1"/>
</dbReference>
<proteinExistence type="predicted"/>
<dbReference type="SMART" id="SM00304">
    <property type="entry name" value="HAMP"/>
    <property type="match status" value="1"/>
</dbReference>
<protein>
    <submittedName>
        <fullName evidence="3">HAMP domain protein</fullName>
    </submittedName>
</protein>
<sequence>MKLSLAVKFNLVFLAVFLIGFVAAGFAARDLLRRSAVEETVQNARVLMEAAGAAQNYTSTQVTPLLQTQLKYSFVPQSVPAFSAIETLMTVQKHLTGYSYRSTMLNPTNPRDRPSDWETDVIRHLRDKPELKEVVGVRDTPSGPNLYIARPNRINDVACMECHSVPSRAPKTLIDKYGPDNGFNWAMHEVIGAEFVSVPMALPVAHSETMLRTFLVSLLVVFVWLLLALNAMVHLLVTRRIRALSRAADEASLGKLDGATFTERGRDEIASLAASFARMKTSLVEAFKMIEA</sequence>
<keyword evidence="1" id="KW-0472">Membrane</keyword>
<feature type="transmembrane region" description="Helical" evidence="1">
    <location>
        <begin position="214"/>
        <end position="237"/>
    </location>
</feature>
<evidence type="ECO:0000256" key="1">
    <source>
        <dbReference type="SAM" id="Phobius"/>
    </source>
</evidence>
<dbReference type="Gene3D" id="6.10.340.10">
    <property type="match status" value="1"/>
</dbReference>
<dbReference type="Pfam" id="PF00672">
    <property type="entry name" value="HAMP"/>
    <property type="match status" value="1"/>
</dbReference>
<keyword evidence="1" id="KW-0812">Transmembrane</keyword>
<keyword evidence="1" id="KW-1133">Transmembrane helix</keyword>
<evidence type="ECO:0000259" key="2">
    <source>
        <dbReference type="PROSITE" id="PS50885"/>
    </source>
</evidence>
<dbReference type="PROSITE" id="PS50885">
    <property type="entry name" value="HAMP"/>
    <property type="match status" value="1"/>
</dbReference>